<dbReference type="Pfam" id="PF05592">
    <property type="entry name" value="Bac_rhamnosid"/>
    <property type="match status" value="1"/>
</dbReference>
<comment type="caution">
    <text evidence="9">The sequence shown here is derived from an EMBL/GenBank/DDBJ whole genome shotgun (WGS) entry which is preliminary data.</text>
</comment>
<dbReference type="SUPFAM" id="SSF48208">
    <property type="entry name" value="Six-hairpin glycosidases"/>
    <property type="match status" value="1"/>
</dbReference>
<dbReference type="Pfam" id="PF25788">
    <property type="entry name" value="Ig_Rha78A_N"/>
    <property type="match status" value="1"/>
</dbReference>
<dbReference type="Pfam" id="PF17389">
    <property type="entry name" value="Bac_rhamnosid6H"/>
    <property type="match status" value="1"/>
</dbReference>
<dbReference type="Proteomes" id="UP000321331">
    <property type="component" value="Unassembled WGS sequence"/>
</dbReference>
<dbReference type="PANTHER" id="PTHR33307:SF6">
    <property type="entry name" value="ALPHA-RHAMNOSIDASE (EUROFUNG)-RELATED"/>
    <property type="match status" value="1"/>
</dbReference>
<dbReference type="GO" id="GO:0030596">
    <property type="term" value="F:alpha-L-rhamnosidase activity"/>
    <property type="evidence" value="ECO:0007669"/>
    <property type="project" value="UniProtKB-EC"/>
</dbReference>
<dbReference type="GO" id="GO:0005975">
    <property type="term" value="P:carbohydrate metabolic process"/>
    <property type="evidence" value="ECO:0007669"/>
    <property type="project" value="InterPro"/>
</dbReference>
<dbReference type="InterPro" id="IPR013783">
    <property type="entry name" value="Ig-like_fold"/>
</dbReference>
<evidence type="ECO:0000259" key="6">
    <source>
        <dbReference type="Pfam" id="PF13632"/>
    </source>
</evidence>
<gene>
    <name evidence="9" type="ORF">FocTR4_00011924</name>
</gene>
<name>A0A5C6SE02_FUSOC</name>
<dbReference type="InterPro" id="IPR016007">
    <property type="entry name" value="Alpha_rhamnosid"/>
</dbReference>
<sequence>MTIDILLGIILTESNRFANEGRRISFYSTLQRENSPKGREANFSTQSSNVKLNCLSAVVGYREDTALFTRALESYKAARGQDFMLSGPCTAFRLSALSAILMPWYMQKVFGKRMIVNEDRHLTTNLLVRGWAVVFASDVLTATETPTTVTRWLRQQVRWARATHIESLLIPCVYAMSHPMAFFAAARREFGPLVVAVAVLSYFLTSHKLLYFSYPDLFLRIGITTVYNLLRNPDRLRLALSWFASLFRTQTSVIMSLQVVDVRFEHYRSPNTLGIHEHKPRISWRLSNAPPGFEQQAYELRLEQIIGQKSHVVCTSQVESSESHLVPWPAEESLASRQRYTVCIRVRGKGETSFSDWSERAWLETGLLNRSDWKGKFISAPWSEKDNDKPKPEDLFRKAFTLNSGIASARLYITAQGIYEAEINGRRVGDYFLAPGWSCYDNELTYQTYDVTDLLDSRDNCLGVRLAEGWFTGRLSFDGGIRNRYGTRTSLLAQLELQYSDGSSQVITTDDDWMVAQGPIRLAEIYNGEKYDATVELPGWSSHEHVTGHWERAVALPFISEKINLTAGYREPVRRIETLQPISKITTPSGKTILDFGQNLVGYVRIKAVQGQRGHEVTLKHAEVLENEELGVRPLRVCDATDIYTLRGDAEAEVYEPRFTYHGFRYVQIDNWPSEEQDVAAALEAVVCHTDMEEQGTFACSDDKLNQLFSNVRWSMRDNFLSIPTDCPQRDERLGWTGDLALFAPTATYIYGCYPILRDWLKGVWFDQQRQGGVPPMVSPNILDKCRIWGPVWPCAIWHDVVVLAPWALYEETADPAILADQFESMETWFKVIPKNKGRCTHLWDFNADQLSDWLDPSAPPDDAAKATTDPPLVANAFLINSLDIMARVCGVLGKTKDHSFYKSWADNARAEFTEEYVSPSGRLVSDTQTAYSLAICFKLLNKDQLSRAGSRLAEIVQRNAFRIGTGFAGTPFVCEALTLTGHSNVAYSMLLNEKCPSWLYAISMGATTTWERWDSMLPDGSINPGEMTSFNHYAYGAIAKFMVERLAGLQRLEAGWKRSRVQPVVGGDFTWASASHLTPYGRVSSSWKLEGDEAGKQVIRVDIEVPPSTTMEVVLPGENGTQKTEVVGSGRWSFTADFEKQGEWPVKEIKFILAKIVEDFQREEELKAQAPNGLET</sequence>
<protein>
    <recommendedName>
        <fullName evidence="2">alpha-L-rhamnosidase</fullName>
        <ecNumber evidence="2">3.2.1.40</ecNumber>
    </recommendedName>
</protein>
<dbReference type="InterPro" id="IPR001173">
    <property type="entry name" value="Glyco_trans_2-like"/>
</dbReference>
<evidence type="ECO:0000313" key="9">
    <source>
        <dbReference type="EMBL" id="TXB96779.1"/>
    </source>
</evidence>
<dbReference type="Gene3D" id="2.60.40.10">
    <property type="entry name" value="Immunoglobulins"/>
    <property type="match status" value="1"/>
</dbReference>
<dbReference type="Pfam" id="PF13632">
    <property type="entry name" value="Glyco_trans_2_3"/>
    <property type="match status" value="1"/>
</dbReference>
<feature type="domain" description="Alpha-L-rhamnosidase six-hairpin glycosidase" evidence="7">
    <location>
        <begin position="694"/>
        <end position="1046"/>
    </location>
</feature>
<dbReference type="Pfam" id="PF17390">
    <property type="entry name" value="Bac_rhamnosid_C"/>
    <property type="match status" value="1"/>
</dbReference>
<evidence type="ECO:0000256" key="2">
    <source>
        <dbReference type="ARBA" id="ARBA00012652"/>
    </source>
</evidence>
<keyword evidence="3" id="KW-0378">Hydrolase</keyword>
<dbReference type="InterPro" id="IPR008902">
    <property type="entry name" value="Rhamnosid_concanavalin"/>
</dbReference>
<comment type="catalytic activity">
    <reaction evidence="1">
        <text>Hydrolysis of terminal non-reducing alpha-L-rhamnose residues in alpha-L-rhamnosides.</text>
        <dbReference type="EC" id="3.2.1.40"/>
    </reaction>
</comment>
<reference evidence="9 10" key="1">
    <citation type="submission" date="2019-07" db="EMBL/GenBank/DDBJ databases">
        <title>The First High-Quality Draft Genome Sequence of the Causal Agent of the Current Panama Disease Epidemic.</title>
        <authorList>
            <person name="Warmington R.J."/>
            <person name="Kay W."/>
            <person name="Jeffries A."/>
            <person name="Bebber D."/>
            <person name="Moore K."/>
            <person name="Studholme D.J."/>
        </authorList>
    </citation>
    <scope>NUCLEOTIDE SEQUENCE [LARGE SCALE GENOMIC DNA]</scope>
    <source>
        <strain evidence="9 10">TR4</strain>
    </source>
</reference>
<dbReference type="Gene3D" id="2.60.420.10">
    <property type="entry name" value="Maltose phosphorylase, domain 3"/>
    <property type="match status" value="1"/>
</dbReference>
<proteinExistence type="predicted"/>
<dbReference type="SUPFAM" id="SSF53448">
    <property type="entry name" value="Nucleotide-diphospho-sugar transferases"/>
    <property type="match status" value="1"/>
</dbReference>
<dbReference type="InterPro" id="IPR029044">
    <property type="entry name" value="Nucleotide-diphossugar_trans"/>
</dbReference>
<dbReference type="InterPro" id="IPR008928">
    <property type="entry name" value="6-hairpin_glycosidase_sf"/>
</dbReference>
<dbReference type="Gene3D" id="1.50.10.10">
    <property type="match status" value="1"/>
</dbReference>
<dbReference type="Pfam" id="PF08531">
    <property type="entry name" value="Bac_rhamnosid_N"/>
    <property type="match status" value="1"/>
</dbReference>
<evidence type="ECO:0000256" key="1">
    <source>
        <dbReference type="ARBA" id="ARBA00001445"/>
    </source>
</evidence>
<dbReference type="PROSITE" id="PS50007">
    <property type="entry name" value="PIPLC_X_DOMAIN"/>
    <property type="match status" value="1"/>
</dbReference>
<feature type="domain" description="Alpha-L-rhamnosidase concanavalin-like" evidence="4">
    <location>
        <begin position="586"/>
        <end position="679"/>
    </location>
</feature>
<evidence type="ECO:0000259" key="7">
    <source>
        <dbReference type="Pfam" id="PF17389"/>
    </source>
</evidence>
<evidence type="ECO:0000259" key="4">
    <source>
        <dbReference type="Pfam" id="PF05592"/>
    </source>
</evidence>
<evidence type="ECO:0000313" key="10">
    <source>
        <dbReference type="Proteomes" id="UP000321331"/>
    </source>
</evidence>
<dbReference type="AlphaFoldDB" id="A0A5C6SE02"/>
<dbReference type="InterPro" id="IPR035396">
    <property type="entry name" value="Bac_rhamnosid6H"/>
</dbReference>
<feature type="domain" description="Alpha-L-rhamnosidase C-terminal" evidence="8">
    <location>
        <begin position="1049"/>
        <end position="1127"/>
    </location>
</feature>
<dbReference type="InterPro" id="IPR012341">
    <property type="entry name" value="6hp_glycosidase-like_sf"/>
</dbReference>
<dbReference type="PANTHER" id="PTHR33307">
    <property type="entry name" value="ALPHA-RHAMNOSIDASE (EUROFUNG)"/>
    <property type="match status" value="1"/>
</dbReference>
<dbReference type="InterPro" id="IPR013737">
    <property type="entry name" value="Bac_rhamnosid_N"/>
</dbReference>
<evidence type="ECO:0000256" key="3">
    <source>
        <dbReference type="ARBA" id="ARBA00022801"/>
    </source>
</evidence>
<organism evidence="9 10">
    <name type="scientific">Fusarium oxysporum f. sp. cubense</name>
    <dbReference type="NCBI Taxonomy" id="61366"/>
    <lineage>
        <taxon>Eukaryota</taxon>
        <taxon>Fungi</taxon>
        <taxon>Dikarya</taxon>
        <taxon>Ascomycota</taxon>
        <taxon>Pezizomycotina</taxon>
        <taxon>Sordariomycetes</taxon>
        <taxon>Hypocreomycetidae</taxon>
        <taxon>Hypocreales</taxon>
        <taxon>Nectriaceae</taxon>
        <taxon>Fusarium</taxon>
        <taxon>Fusarium oxysporum species complex</taxon>
    </lineage>
</organism>
<evidence type="ECO:0000259" key="5">
    <source>
        <dbReference type="Pfam" id="PF08531"/>
    </source>
</evidence>
<dbReference type="EMBL" id="VMNF01000014">
    <property type="protein sequence ID" value="TXB96779.1"/>
    <property type="molecule type" value="Genomic_DNA"/>
</dbReference>
<feature type="domain" description="Bacterial alpha-L-rhamnosidase N-terminal" evidence="5">
    <location>
        <begin position="406"/>
        <end position="576"/>
    </location>
</feature>
<feature type="domain" description="Glycosyltransferase 2-like" evidence="6">
    <location>
        <begin position="74"/>
        <end position="209"/>
    </location>
</feature>
<accession>A0A5C6SE02</accession>
<evidence type="ECO:0000259" key="8">
    <source>
        <dbReference type="Pfam" id="PF17390"/>
    </source>
</evidence>
<dbReference type="InterPro" id="IPR035398">
    <property type="entry name" value="Bac_rhamnosid_C"/>
</dbReference>
<dbReference type="EC" id="3.2.1.40" evidence="2"/>
<dbReference type="Gene3D" id="2.60.120.260">
    <property type="entry name" value="Galactose-binding domain-like"/>
    <property type="match status" value="2"/>
</dbReference>